<dbReference type="eggNOG" id="ENOG5032T20">
    <property type="taxonomic scope" value="Bacteria"/>
</dbReference>
<keyword evidence="2" id="KW-1185">Reference proteome</keyword>
<name>A3IK45_9CHRO</name>
<sequence>MIMSLNHLLRGLGVFPISLGFLLFTVPVKAGNWNQYSVCITQLEKFDVSGEDASIACSDALIPKELSECVSIIANATPINGNDSVRACFQVRRPIDLGNCVADIYNALPSLAVVDSETDTEEINLLTLLNSCRASLRPGFYSECVIATANEVNEMSAVKAMDICLSAQDFPRSLFPAYTE</sequence>
<protein>
    <submittedName>
        <fullName evidence="1">Uncharacterized protein</fullName>
    </submittedName>
</protein>
<comment type="caution">
    <text evidence="1">The sequence shown here is derived from an EMBL/GenBank/DDBJ whole genome shotgun (WGS) entry which is preliminary data.</text>
</comment>
<dbReference type="AlphaFoldDB" id="A3IK45"/>
<evidence type="ECO:0000313" key="2">
    <source>
        <dbReference type="Proteomes" id="UP000003781"/>
    </source>
</evidence>
<dbReference type="RefSeq" id="WP_008273704.1">
    <property type="nucleotide sequence ID" value="NZ_AAXW01000003.1"/>
</dbReference>
<accession>A3IK45</accession>
<dbReference type="OrthoDB" id="425719at2"/>
<dbReference type="EMBL" id="AAXW01000003">
    <property type="protein sequence ID" value="EAZ93034.1"/>
    <property type="molecule type" value="Genomic_DNA"/>
</dbReference>
<organism evidence="1 2">
    <name type="scientific">Crocosphaera chwakensis CCY0110</name>
    <dbReference type="NCBI Taxonomy" id="391612"/>
    <lineage>
        <taxon>Bacteria</taxon>
        <taxon>Bacillati</taxon>
        <taxon>Cyanobacteriota</taxon>
        <taxon>Cyanophyceae</taxon>
        <taxon>Oscillatoriophycideae</taxon>
        <taxon>Chroococcales</taxon>
        <taxon>Aphanothecaceae</taxon>
        <taxon>Crocosphaera</taxon>
        <taxon>Crocosphaera chwakensis</taxon>
    </lineage>
</organism>
<proteinExistence type="predicted"/>
<dbReference type="Proteomes" id="UP000003781">
    <property type="component" value="Unassembled WGS sequence"/>
</dbReference>
<gene>
    <name evidence="1" type="ORF">CY0110_03159</name>
</gene>
<evidence type="ECO:0000313" key="1">
    <source>
        <dbReference type="EMBL" id="EAZ93034.1"/>
    </source>
</evidence>
<reference evidence="1 2" key="1">
    <citation type="submission" date="2007-03" db="EMBL/GenBank/DDBJ databases">
        <authorList>
            <person name="Stal L."/>
            <person name="Ferriera S."/>
            <person name="Johnson J."/>
            <person name="Kravitz S."/>
            <person name="Beeson K."/>
            <person name="Sutton G."/>
            <person name="Rogers Y.-H."/>
            <person name="Friedman R."/>
            <person name="Frazier M."/>
            <person name="Venter J.C."/>
        </authorList>
    </citation>
    <scope>NUCLEOTIDE SEQUENCE [LARGE SCALE GENOMIC DNA]</scope>
    <source>
        <strain evidence="1 2">CCY0110</strain>
    </source>
</reference>